<dbReference type="eggNOG" id="COG4191">
    <property type="taxonomic scope" value="Bacteria"/>
</dbReference>
<sequence>MGYRFNPPPNWPAVPAGWTPPPGWQPPADWPAPPKFWQLWTHDPEPQPQMAPFQAGPGSAASGKPGLFGARKRVRELEAELGTETTKFLQAASQLREVNAHNATLSAQLVDLKAKYTELRGKDALEAEREIRQMRQTIAELGLEARQHQDAQAQSLKDAEAQLATVRRQIDEAAAKLKSLHDQVVETEEITLLQEAGIYEFRHRLADAVAYKAALQRLKDSIKISAKNNHAITATTDWTVNGSTVEGQRMVRDFSKLMLRAYNAEADNCVRSMRPYRLESAKDRLTKTREVISRLGKTMNINISPSYHRLRLEELELTADHLAKVEEDKERIRAERERQRDEQQAQREFEREKARLAKEEAHWRNALQKWAASGDEQQAAAAQAKLDEIGDAIRGVEEREANIRTGWVYVISNVGSFGDSIVKVGLTRRLDPLERVRELGDASVPFRFDVHAKIFDADAVSLETRLHQHLADRRVNRVNLRREFFYATPAEILTILEDMGLKDNLLDYVEEPEAQEWRSSQQLAHGT</sequence>
<dbReference type="AlphaFoldDB" id="A0A075UPJ6"/>
<evidence type="ECO:0000256" key="2">
    <source>
        <dbReference type="SAM" id="MobiDB-lite"/>
    </source>
</evidence>
<dbReference type="EMBL" id="CP008953">
    <property type="protein sequence ID" value="AIG74316.1"/>
    <property type="molecule type" value="Genomic_DNA"/>
</dbReference>
<feature type="domain" description="Bacteriophage T5 Orf172 DNA-binding" evidence="3">
    <location>
        <begin position="416"/>
        <end position="499"/>
    </location>
</feature>
<accession>A0A075UPJ6</accession>
<reference evidence="4 5" key="1">
    <citation type="journal article" date="2014" name="J. Biotechnol.">
        <title>Complete genome sequence of the actinobacterium Amycolatopsis japonica MG417-CF17(T) (=DSM 44213T) producing (S,S)-N,N'-ethylenediaminedisuccinic acid.</title>
        <authorList>
            <person name="Stegmann E."/>
            <person name="Albersmeier A."/>
            <person name="Spohn M."/>
            <person name="Gert H."/>
            <person name="Weber T."/>
            <person name="Wohlleben W."/>
            <person name="Kalinowski J."/>
            <person name="Ruckert C."/>
        </authorList>
    </citation>
    <scope>NUCLEOTIDE SEQUENCE [LARGE SCALE GENOMIC DNA]</scope>
    <source>
        <strain evidence="5">MG417-CF17 (DSM 44213)</strain>
    </source>
</reference>
<dbReference type="STRING" id="208439.AJAP_06995"/>
<keyword evidence="5" id="KW-1185">Reference proteome</keyword>
<proteinExistence type="predicted"/>
<dbReference type="Pfam" id="PF13250">
    <property type="entry name" value="SNIPE"/>
    <property type="match status" value="1"/>
</dbReference>
<feature type="coiled-coil region" evidence="1">
    <location>
        <begin position="95"/>
        <end position="190"/>
    </location>
</feature>
<name>A0A075UPJ6_9PSEU</name>
<organism evidence="4 5">
    <name type="scientific">Amycolatopsis japonica</name>
    <dbReference type="NCBI Taxonomy" id="208439"/>
    <lineage>
        <taxon>Bacteria</taxon>
        <taxon>Bacillati</taxon>
        <taxon>Actinomycetota</taxon>
        <taxon>Actinomycetes</taxon>
        <taxon>Pseudonocardiales</taxon>
        <taxon>Pseudonocardiaceae</taxon>
        <taxon>Amycolatopsis</taxon>
        <taxon>Amycolatopsis japonica group</taxon>
    </lineage>
</organism>
<dbReference type="Proteomes" id="UP000028492">
    <property type="component" value="Chromosome"/>
</dbReference>
<dbReference type="HOGENOM" id="CLU_024787_0_1_11"/>
<evidence type="ECO:0000313" key="5">
    <source>
        <dbReference type="Proteomes" id="UP000028492"/>
    </source>
</evidence>
<keyword evidence="1" id="KW-0175">Coiled coil</keyword>
<dbReference type="InterPro" id="IPR018306">
    <property type="entry name" value="Phage_T5_Orf172_DNA-bd"/>
</dbReference>
<evidence type="ECO:0000313" key="4">
    <source>
        <dbReference type="EMBL" id="AIG74316.1"/>
    </source>
</evidence>
<dbReference type="Pfam" id="PF13455">
    <property type="entry name" value="MUG113"/>
    <property type="match status" value="1"/>
</dbReference>
<feature type="region of interest" description="Disordered" evidence="2">
    <location>
        <begin position="1"/>
        <end position="35"/>
    </location>
</feature>
<protein>
    <recommendedName>
        <fullName evidence="3">Bacteriophage T5 Orf172 DNA-binding domain-containing protein</fullName>
    </recommendedName>
</protein>
<feature type="region of interest" description="Disordered" evidence="2">
    <location>
        <begin position="331"/>
        <end position="351"/>
    </location>
</feature>
<gene>
    <name evidence="4" type="ORF">AJAP_06995</name>
</gene>
<dbReference type="InterPro" id="IPR025280">
    <property type="entry name" value="SNIPE"/>
</dbReference>
<dbReference type="SMART" id="SM00974">
    <property type="entry name" value="T5orf172"/>
    <property type="match status" value="1"/>
</dbReference>
<feature type="region of interest" description="Disordered" evidence="2">
    <location>
        <begin position="45"/>
        <end position="64"/>
    </location>
</feature>
<evidence type="ECO:0000259" key="3">
    <source>
        <dbReference type="SMART" id="SM00974"/>
    </source>
</evidence>
<feature type="compositionally biased region" description="Low complexity" evidence="2">
    <location>
        <begin position="55"/>
        <end position="64"/>
    </location>
</feature>
<evidence type="ECO:0000256" key="1">
    <source>
        <dbReference type="SAM" id="Coils"/>
    </source>
</evidence>
<dbReference type="KEGG" id="aja:AJAP_06995"/>
<dbReference type="RefSeq" id="WP_228694874.1">
    <property type="nucleotide sequence ID" value="NZ_CP008953.1"/>
</dbReference>
<feature type="compositionally biased region" description="Pro residues" evidence="2">
    <location>
        <begin position="1"/>
        <end position="34"/>
    </location>
</feature>